<keyword evidence="4" id="KW-0677">Repeat</keyword>
<dbReference type="GO" id="GO:0004674">
    <property type="term" value="F:protein serine/threonine kinase activity"/>
    <property type="evidence" value="ECO:0007669"/>
    <property type="project" value="UniProtKB-EC"/>
</dbReference>
<organism evidence="8">
    <name type="scientific">Halopseudomonas xinjiangensis</name>
    <dbReference type="NCBI Taxonomy" id="487184"/>
    <lineage>
        <taxon>Bacteria</taxon>
        <taxon>Pseudomonadati</taxon>
        <taxon>Pseudomonadota</taxon>
        <taxon>Gammaproteobacteria</taxon>
        <taxon>Pseudomonadales</taxon>
        <taxon>Pseudomonadaceae</taxon>
        <taxon>Halopseudomonas</taxon>
    </lineage>
</organism>
<dbReference type="InterPro" id="IPR027417">
    <property type="entry name" value="P-loop_NTPase"/>
</dbReference>
<dbReference type="GO" id="GO:0005524">
    <property type="term" value="F:ATP binding"/>
    <property type="evidence" value="ECO:0007669"/>
    <property type="project" value="InterPro"/>
</dbReference>
<dbReference type="PANTHER" id="PTHR42926">
    <property type="match status" value="1"/>
</dbReference>
<dbReference type="Gene3D" id="3.40.50.300">
    <property type="entry name" value="P-loop containing nucleotide triphosphate hydrolases"/>
    <property type="match status" value="2"/>
</dbReference>
<dbReference type="GO" id="GO:0016787">
    <property type="term" value="F:hydrolase activity"/>
    <property type="evidence" value="ECO:0007669"/>
    <property type="project" value="UniProtKB-KW"/>
</dbReference>
<reference evidence="8" key="1">
    <citation type="journal article" date="2020" name="mSystems">
        <title>Genome- and Community-Level Interaction Insights into Carbon Utilization and Element Cycling Functions of Hydrothermarchaeota in Hydrothermal Sediment.</title>
        <authorList>
            <person name="Zhou Z."/>
            <person name="Liu Y."/>
            <person name="Xu W."/>
            <person name="Pan J."/>
            <person name="Luo Z.H."/>
            <person name="Li M."/>
        </authorList>
    </citation>
    <scope>NUCLEOTIDE SEQUENCE [LARGE SCALE GENOMIC DNA]</scope>
    <source>
        <strain evidence="8">HyVt-324</strain>
    </source>
</reference>
<evidence type="ECO:0000256" key="2">
    <source>
        <dbReference type="ARBA" id="ARBA00022553"/>
    </source>
</evidence>
<evidence type="ECO:0000256" key="4">
    <source>
        <dbReference type="ARBA" id="ARBA00022737"/>
    </source>
</evidence>
<dbReference type="EMBL" id="DRFO01000014">
    <property type="protein sequence ID" value="HDZ55688.1"/>
    <property type="molecule type" value="Genomic_DNA"/>
</dbReference>
<keyword evidence="5" id="KW-0418">Kinase</keyword>
<keyword evidence="3" id="KW-0808">Transferase</keyword>
<evidence type="ECO:0000256" key="1">
    <source>
        <dbReference type="ARBA" id="ARBA00012513"/>
    </source>
</evidence>
<dbReference type="InterPro" id="IPR030665">
    <property type="entry name" value="KaiC"/>
</dbReference>
<dbReference type="InterPro" id="IPR051347">
    <property type="entry name" value="Circadian_clock_KaiC-rel"/>
</dbReference>
<dbReference type="EC" id="2.7.11.1" evidence="1"/>
<dbReference type="SUPFAM" id="SSF52540">
    <property type="entry name" value="P-loop containing nucleoside triphosphate hydrolases"/>
    <property type="match status" value="2"/>
</dbReference>
<feature type="domain" description="KaiC" evidence="7">
    <location>
        <begin position="247"/>
        <end position="480"/>
    </location>
</feature>
<accession>A0A7V1BM21</accession>
<dbReference type="Proteomes" id="UP000885703">
    <property type="component" value="Unassembled WGS sequence"/>
</dbReference>
<evidence type="ECO:0000256" key="5">
    <source>
        <dbReference type="ARBA" id="ARBA00022777"/>
    </source>
</evidence>
<proteinExistence type="predicted"/>
<evidence type="ECO:0000256" key="6">
    <source>
        <dbReference type="ARBA" id="ARBA00022801"/>
    </source>
</evidence>
<dbReference type="PANTHER" id="PTHR42926:SF1">
    <property type="entry name" value="CIRCADIAN CLOCK OSCILLATOR PROTEIN KAIC 1"/>
    <property type="match status" value="1"/>
</dbReference>
<feature type="domain" description="KaiC" evidence="7">
    <location>
        <begin position="13"/>
        <end position="242"/>
    </location>
</feature>
<dbReference type="InterPro" id="IPR014774">
    <property type="entry name" value="KaiC-like_dom"/>
</dbReference>
<protein>
    <recommendedName>
        <fullName evidence="1">non-specific serine/threonine protein kinase</fullName>
        <ecNumber evidence="1">2.7.11.1</ecNumber>
    </recommendedName>
</protein>
<dbReference type="InterPro" id="IPR003593">
    <property type="entry name" value="AAA+_ATPase"/>
</dbReference>
<keyword evidence="6" id="KW-0378">Hydrolase</keyword>
<evidence type="ECO:0000313" key="8">
    <source>
        <dbReference type="EMBL" id="HDZ55688.1"/>
    </source>
</evidence>
<evidence type="ECO:0000259" key="7">
    <source>
        <dbReference type="PROSITE" id="PS51146"/>
    </source>
</evidence>
<gene>
    <name evidence="8" type="ORF">ENH64_04320</name>
</gene>
<dbReference type="PROSITE" id="PS51146">
    <property type="entry name" value="KAIC"/>
    <property type="match status" value="2"/>
</dbReference>
<dbReference type="AlphaFoldDB" id="A0A7V1BM21"/>
<dbReference type="SMART" id="SM00382">
    <property type="entry name" value="AAA"/>
    <property type="match status" value="2"/>
</dbReference>
<evidence type="ECO:0000256" key="3">
    <source>
        <dbReference type="ARBA" id="ARBA00022679"/>
    </source>
</evidence>
<dbReference type="PIRSF" id="PIRSF039117">
    <property type="entry name" value="KaiC"/>
    <property type="match status" value="1"/>
</dbReference>
<keyword evidence="2" id="KW-0597">Phosphoprotein</keyword>
<name>A0A7V1BM21_9GAMM</name>
<comment type="caution">
    <text evidence="8">The sequence shown here is derived from an EMBL/GenBank/DDBJ whole genome shotgun (WGS) entry which is preliminary data.</text>
</comment>
<sequence>MVTDKKTGGAEIERLSTGVPGLDAILCGGLLPRAVYIVQGGPGEGKTILANQICYHRAVRSERSLYVTLLAETHHRLLRHLQHMDFMESDESGDAVYYESAFDTLRKDGLEGVLRFLIRNTKSQNASVIVLDGLFALEETSVSERTFREFINDLSVFADVSGCTVLLLTNSERSSGSPEFTMVDGWIELNSDEDECRSFRYLRVRKFRGSGFVSGRHMTRISNHGFEVFPRLESVSGDAPAPDSSSRRLSTGVKALDEIIEGGLPCSSTTALVGPTGVGKTSLGLSFIGECSAEEPGLVFSFYEDAGRLERRATALGLNFGQLVSSGVVECLHYAPTEQLIDELAEHLLDAVRRRGVKRLFVDGVDGFQQAAIYPRRTGPFFTALTSILRSEGVTTLFTAELPELMGGENAIRFSAVSAIAENIMLMRYAELESTLHRTITIMKMRESGFAPYVHEFFFNETGLRLVERMRRTEGVALGTPHRQPAEGGGDG</sequence>
<dbReference type="Pfam" id="PF06745">
    <property type="entry name" value="ATPase"/>
    <property type="match status" value="2"/>
</dbReference>
<dbReference type="InterPro" id="IPR010624">
    <property type="entry name" value="KaiC_dom"/>
</dbReference>